<dbReference type="EMBL" id="BMAW01038151">
    <property type="protein sequence ID" value="GFU51187.1"/>
    <property type="molecule type" value="Genomic_DNA"/>
</dbReference>
<keyword evidence="1" id="KW-1133">Transmembrane helix</keyword>
<evidence type="ECO:0000313" key="3">
    <source>
        <dbReference type="Proteomes" id="UP000887013"/>
    </source>
</evidence>
<keyword evidence="1" id="KW-0812">Transmembrane</keyword>
<dbReference type="Proteomes" id="UP000887013">
    <property type="component" value="Unassembled WGS sequence"/>
</dbReference>
<evidence type="ECO:0000256" key="1">
    <source>
        <dbReference type="SAM" id="Phobius"/>
    </source>
</evidence>
<keyword evidence="1" id="KW-0472">Membrane</keyword>
<feature type="transmembrane region" description="Helical" evidence="1">
    <location>
        <begin position="12"/>
        <end position="36"/>
    </location>
</feature>
<gene>
    <name evidence="2" type="primary">AVEN_230125_1</name>
    <name evidence="2" type="ORF">NPIL_558261</name>
</gene>
<keyword evidence="3" id="KW-1185">Reference proteome</keyword>
<dbReference type="AlphaFoldDB" id="A0A8X6R2H6"/>
<protein>
    <submittedName>
        <fullName evidence="2">Uncharacterized protein</fullName>
    </submittedName>
</protein>
<feature type="transmembrane region" description="Helical" evidence="1">
    <location>
        <begin position="162"/>
        <end position="185"/>
    </location>
</feature>
<feature type="transmembrane region" description="Helical" evidence="1">
    <location>
        <begin position="127"/>
        <end position="150"/>
    </location>
</feature>
<evidence type="ECO:0000313" key="2">
    <source>
        <dbReference type="EMBL" id="GFU51187.1"/>
    </source>
</evidence>
<accession>A0A8X6R2H6</accession>
<feature type="transmembrane region" description="Helical" evidence="1">
    <location>
        <begin position="56"/>
        <end position="86"/>
    </location>
</feature>
<name>A0A8X6R2H6_NEPPI</name>
<comment type="caution">
    <text evidence="2">The sequence shown here is derived from an EMBL/GenBank/DDBJ whole genome shotgun (WGS) entry which is preliminary data.</text>
</comment>
<organism evidence="2 3">
    <name type="scientific">Nephila pilipes</name>
    <name type="common">Giant wood spider</name>
    <name type="synonym">Nephila maculata</name>
    <dbReference type="NCBI Taxonomy" id="299642"/>
    <lineage>
        <taxon>Eukaryota</taxon>
        <taxon>Metazoa</taxon>
        <taxon>Ecdysozoa</taxon>
        <taxon>Arthropoda</taxon>
        <taxon>Chelicerata</taxon>
        <taxon>Arachnida</taxon>
        <taxon>Araneae</taxon>
        <taxon>Araneomorphae</taxon>
        <taxon>Entelegynae</taxon>
        <taxon>Araneoidea</taxon>
        <taxon>Nephilidae</taxon>
        <taxon>Nephila</taxon>
    </lineage>
</organism>
<feature type="transmembrane region" description="Helical" evidence="1">
    <location>
        <begin position="233"/>
        <end position="250"/>
    </location>
</feature>
<proteinExistence type="predicted"/>
<reference evidence="2" key="1">
    <citation type="submission" date="2020-08" db="EMBL/GenBank/DDBJ databases">
        <title>Multicomponent nature underlies the extraordinary mechanical properties of spider dragline silk.</title>
        <authorList>
            <person name="Kono N."/>
            <person name="Nakamura H."/>
            <person name="Mori M."/>
            <person name="Yoshida Y."/>
            <person name="Ohtoshi R."/>
            <person name="Malay A.D."/>
            <person name="Moran D.A.P."/>
            <person name="Tomita M."/>
            <person name="Numata K."/>
            <person name="Arakawa K."/>
        </authorList>
    </citation>
    <scope>NUCLEOTIDE SEQUENCE</scope>
</reference>
<sequence length="253" mass="29152">MKTFEDNLSKNRLVYIWGGLSSVMYASILICSIYLVVDSVEISDYMFGYSFEEPNYNVVIGILYVIDIVVFHMLPINIFSVFYVLVCHYLRRHLQKFKDNISWTNPENLLDTYTCIKLTIANIDDELSFLVFITMILNSTFMYVSISMAFGDWSYGILTQSIQNWLLFATTFGSVVAISVSASLICDISHKIGTEAEFSFRNNLGSRYMQLRFLMSAEKEIYMTAWKMLPIKGNFLLGTTTAIFSYVILFRDL</sequence>